<accession>A0A1G7V3U2</accession>
<sequence>MMMILALAALAVFAIVSSVAALRNDGYRRIPTDRTRLP</sequence>
<proteinExistence type="predicted"/>
<protein>
    <submittedName>
        <fullName evidence="1">Uncharacterized protein</fullName>
    </submittedName>
</protein>
<gene>
    <name evidence="1" type="ORF">SAMN04489810_0590</name>
</gene>
<name>A0A1G7V3U2_9MICO</name>
<organism evidence="1 2">
    <name type="scientific">Microbacterium pygmaeum</name>
    <dbReference type="NCBI Taxonomy" id="370764"/>
    <lineage>
        <taxon>Bacteria</taxon>
        <taxon>Bacillati</taxon>
        <taxon>Actinomycetota</taxon>
        <taxon>Actinomycetes</taxon>
        <taxon>Micrococcales</taxon>
        <taxon>Microbacteriaceae</taxon>
        <taxon>Microbacterium</taxon>
    </lineage>
</organism>
<reference evidence="1 2" key="1">
    <citation type="submission" date="2016-10" db="EMBL/GenBank/DDBJ databases">
        <authorList>
            <person name="de Groot N.N."/>
        </authorList>
    </citation>
    <scope>NUCLEOTIDE SEQUENCE [LARGE SCALE GENOMIC DNA]</scope>
    <source>
        <strain evidence="1 2">DSM 23142</strain>
    </source>
</reference>
<dbReference type="Proteomes" id="UP000199009">
    <property type="component" value="Chromosome I"/>
</dbReference>
<dbReference type="AlphaFoldDB" id="A0A1G7V3U2"/>
<keyword evidence="2" id="KW-1185">Reference proteome</keyword>
<evidence type="ECO:0000313" key="2">
    <source>
        <dbReference type="Proteomes" id="UP000199009"/>
    </source>
</evidence>
<evidence type="ECO:0000313" key="1">
    <source>
        <dbReference type="EMBL" id="SDG54545.1"/>
    </source>
</evidence>
<dbReference type="EMBL" id="LT629692">
    <property type="protein sequence ID" value="SDG54545.1"/>
    <property type="molecule type" value="Genomic_DNA"/>
</dbReference>